<evidence type="ECO:0000313" key="9">
    <source>
        <dbReference type="Proteomes" id="UP001497472"/>
    </source>
</evidence>
<keyword evidence="7" id="KW-0732">Signal</keyword>
<evidence type="ECO:0000256" key="5">
    <source>
        <dbReference type="ARBA" id="ARBA00023136"/>
    </source>
</evidence>
<sequence length="151" mass="17485">MFFGKAIILLIFMSTVITAQFYENQRCRCVCPSQTSLFNTSSEDIADRKLYIALVPSDQCTCDIVILPRVSDETRRHAQVFCPKCECRYESRNTTIIMIVVIVVLWTLMLLCAYSIFLTLLQPLVGKRKLAIIYRNMDEAHRPLMDDDFED</sequence>
<gene>
    <name evidence="8" type="ORF">LNINA_LOCUS13573</name>
</gene>
<dbReference type="Pfam" id="PF05434">
    <property type="entry name" value="Tmemb_9"/>
    <property type="match status" value="1"/>
</dbReference>
<evidence type="ECO:0000256" key="1">
    <source>
        <dbReference type="ARBA" id="ARBA00004370"/>
    </source>
</evidence>
<keyword evidence="4 6" id="KW-1133">Transmembrane helix</keyword>
<dbReference type="PANTHER" id="PTHR13064:SF6">
    <property type="entry name" value="TRANSMEMBRANE PROTEIN 9"/>
    <property type="match status" value="1"/>
</dbReference>
<evidence type="ECO:0000256" key="4">
    <source>
        <dbReference type="ARBA" id="ARBA00022989"/>
    </source>
</evidence>
<comment type="caution">
    <text evidence="8">The sequence shown here is derived from an EMBL/GenBank/DDBJ whole genome shotgun (WGS) entry which is preliminary data.</text>
</comment>
<dbReference type="InterPro" id="IPR008853">
    <property type="entry name" value="TMEM9/TMEM9B"/>
</dbReference>
<comment type="similarity">
    <text evidence="2">Belongs to the TMEM9 family.</text>
</comment>
<evidence type="ECO:0000256" key="6">
    <source>
        <dbReference type="SAM" id="Phobius"/>
    </source>
</evidence>
<reference evidence="8 9" key="1">
    <citation type="submission" date="2023-11" db="EMBL/GenBank/DDBJ databases">
        <authorList>
            <person name="Okamura Y."/>
        </authorList>
    </citation>
    <scope>NUCLEOTIDE SEQUENCE [LARGE SCALE GENOMIC DNA]</scope>
</reference>
<feature type="signal peptide" evidence="7">
    <location>
        <begin position="1"/>
        <end position="19"/>
    </location>
</feature>
<proteinExistence type="inferred from homology"/>
<keyword evidence="9" id="KW-1185">Reference proteome</keyword>
<feature type="transmembrane region" description="Helical" evidence="6">
    <location>
        <begin position="96"/>
        <end position="121"/>
    </location>
</feature>
<feature type="chain" id="PRO_5043976448" description="Transmembrane protein 9" evidence="7">
    <location>
        <begin position="20"/>
        <end position="151"/>
    </location>
</feature>
<keyword evidence="3 6" id="KW-0812">Transmembrane</keyword>
<dbReference type="GO" id="GO:0005765">
    <property type="term" value="C:lysosomal membrane"/>
    <property type="evidence" value="ECO:0007669"/>
    <property type="project" value="InterPro"/>
</dbReference>
<dbReference type="Proteomes" id="UP001497472">
    <property type="component" value="Unassembled WGS sequence"/>
</dbReference>
<evidence type="ECO:0008006" key="10">
    <source>
        <dbReference type="Google" id="ProtNLM"/>
    </source>
</evidence>
<organism evidence="8 9">
    <name type="scientific">Leptosia nina</name>
    <dbReference type="NCBI Taxonomy" id="320188"/>
    <lineage>
        <taxon>Eukaryota</taxon>
        <taxon>Metazoa</taxon>
        <taxon>Ecdysozoa</taxon>
        <taxon>Arthropoda</taxon>
        <taxon>Hexapoda</taxon>
        <taxon>Insecta</taxon>
        <taxon>Pterygota</taxon>
        <taxon>Neoptera</taxon>
        <taxon>Endopterygota</taxon>
        <taxon>Lepidoptera</taxon>
        <taxon>Glossata</taxon>
        <taxon>Ditrysia</taxon>
        <taxon>Papilionoidea</taxon>
        <taxon>Pieridae</taxon>
        <taxon>Pierinae</taxon>
        <taxon>Leptosia</taxon>
    </lineage>
</organism>
<dbReference type="EMBL" id="CAVLEF010000279">
    <property type="protein sequence ID" value="CAK1554685.1"/>
    <property type="molecule type" value="Genomic_DNA"/>
</dbReference>
<comment type="subcellular location">
    <subcellularLocation>
        <location evidence="1">Membrane</location>
    </subcellularLocation>
</comment>
<evidence type="ECO:0000256" key="3">
    <source>
        <dbReference type="ARBA" id="ARBA00022692"/>
    </source>
</evidence>
<keyword evidence="5 6" id="KW-0472">Membrane</keyword>
<evidence type="ECO:0000313" key="8">
    <source>
        <dbReference type="EMBL" id="CAK1554685.1"/>
    </source>
</evidence>
<dbReference type="AlphaFoldDB" id="A0AAV1K2V0"/>
<evidence type="ECO:0000256" key="2">
    <source>
        <dbReference type="ARBA" id="ARBA00007264"/>
    </source>
</evidence>
<dbReference type="PANTHER" id="PTHR13064">
    <property type="entry name" value="TRANSMEMBRANE PROTEIN 9 FAMILY MEMBER"/>
    <property type="match status" value="1"/>
</dbReference>
<name>A0AAV1K2V0_9NEOP</name>
<evidence type="ECO:0000256" key="7">
    <source>
        <dbReference type="SAM" id="SignalP"/>
    </source>
</evidence>
<accession>A0AAV1K2V0</accession>
<protein>
    <recommendedName>
        <fullName evidence="10">Transmembrane protein 9</fullName>
    </recommendedName>
</protein>